<organism evidence="1 2">
    <name type="scientific">Pseudonocardia autotrophica</name>
    <name type="common">Amycolata autotrophica</name>
    <name type="synonym">Nocardia autotrophica</name>
    <dbReference type="NCBI Taxonomy" id="2074"/>
    <lineage>
        <taxon>Bacteria</taxon>
        <taxon>Bacillati</taxon>
        <taxon>Actinomycetota</taxon>
        <taxon>Actinomycetes</taxon>
        <taxon>Pseudonocardiales</taxon>
        <taxon>Pseudonocardiaceae</taxon>
        <taxon>Pseudonocardia</taxon>
    </lineage>
</organism>
<proteinExistence type="predicted"/>
<sequence>MTDEVNVWAVPVLNGPRTPAGGYHQVELRCTCGYREVMIAQVAGMYGRRHYRHHGVEPRPVPYGHNGADD</sequence>
<evidence type="ECO:0000313" key="2">
    <source>
        <dbReference type="Proteomes" id="UP000194360"/>
    </source>
</evidence>
<dbReference type="STRING" id="2074.BG845_00508"/>
<dbReference type="Proteomes" id="UP000194360">
    <property type="component" value="Unassembled WGS sequence"/>
</dbReference>
<dbReference type="AlphaFoldDB" id="A0A1Y2N7W2"/>
<gene>
    <name evidence="1" type="ORF">BG845_00508</name>
</gene>
<reference evidence="1 2" key="1">
    <citation type="submission" date="2016-09" db="EMBL/GenBank/DDBJ databases">
        <title>Pseudonocardia autotrophica DSM535, a candidate organism with high potential of specific P450 cytochromes.</title>
        <authorList>
            <person name="Grumaz C."/>
            <person name="Vainshtein Y."/>
            <person name="Kirstahler P."/>
            <person name="Sohn K."/>
        </authorList>
    </citation>
    <scope>NUCLEOTIDE SEQUENCE [LARGE SCALE GENOMIC DNA]</scope>
    <source>
        <strain evidence="1 2">DSM 535</strain>
    </source>
</reference>
<evidence type="ECO:0000313" key="1">
    <source>
        <dbReference type="EMBL" id="OSY43565.1"/>
    </source>
</evidence>
<accession>A0A1Y2N7W2</accession>
<comment type="caution">
    <text evidence="1">The sequence shown here is derived from an EMBL/GenBank/DDBJ whole genome shotgun (WGS) entry which is preliminary data.</text>
</comment>
<name>A0A1Y2N7W2_PSEAH</name>
<keyword evidence="2" id="KW-1185">Reference proteome</keyword>
<protein>
    <submittedName>
        <fullName evidence="1">Uncharacterized protein</fullName>
    </submittedName>
</protein>
<dbReference type="RefSeq" id="WP_125911581.1">
    <property type="nucleotide sequence ID" value="NZ_AP018920.1"/>
</dbReference>
<dbReference type="EMBL" id="MIGB01000002">
    <property type="protein sequence ID" value="OSY43565.1"/>
    <property type="molecule type" value="Genomic_DNA"/>
</dbReference>